<dbReference type="Proteomes" id="UP001597476">
    <property type="component" value="Unassembled WGS sequence"/>
</dbReference>
<evidence type="ECO:0000313" key="8">
    <source>
        <dbReference type="EMBL" id="MFD2727388.1"/>
    </source>
</evidence>
<evidence type="ECO:0000313" key="9">
    <source>
        <dbReference type="Proteomes" id="UP001597476"/>
    </source>
</evidence>
<accession>A0ABW5TFK0</accession>
<dbReference type="SUPFAM" id="SSF103647">
    <property type="entry name" value="TSP type-3 repeat"/>
    <property type="match status" value="1"/>
</dbReference>
<comment type="caution">
    <text evidence="8">The sequence shown here is derived from an EMBL/GenBank/DDBJ whole genome shotgun (WGS) entry which is preliminary data.</text>
</comment>
<dbReference type="PRINTS" id="PR01021">
    <property type="entry name" value="OMPADOMAIN"/>
</dbReference>
<feature type="compositionally biased region" description="Basic and acidic residues" evidence="5">
    <location>
        <begin position="487"/>
        <end position="507"/>
    </location>
</feature>
<dbReference type="RefSeq" id="WP_380293190.1">
    <property type="nucleotide sequence ID" value="NZ_JBHULY010000034.1"/>
</dbReference>
<dbReference type="CDD" id="cd07185">
    <property type="entry name" value="OmpA_C-like"/>
    <property type="match status" value="1"/>
</dbReference>
<reference evidence="9" key="1">
    <citation type="journal article" date="2019" name="Int. J. Syst. Evol. Microbiol.">
        <title>The Global Catalogue of Microorganisms (GCM) 10K type strain sequencing project: providing services to taxonomists for standard genome sequencing and annotation.</title>
        <authorList>
            <consortium name="The Broad Institute Genomics Platform"/>
            <consortium name="The Broad Institute Genome Sequencing Center for Infectious Disease"/>
            <person name="Wu L."/>
            <person name="Ma J."/>
        </authorList>
    </citation>
    <scope>NUCLEOTIDE SEQUENCE [LARGE SCALE GENOMIC DNA]</scope>
    <source>
        <strain evidence="9">KCTC 42398</strain>
    </source>
</reference>
<evidence type="ECO:0000259" key="7">
    <source>
        <dbReference type="PROSITE" id="PS51123"/>
    </source>
</evidence>
<feature type="signal peptide" evidence="6">
    <location>
        <begin position="1"/>
        <end position="19"/>
    </location>
</feature>
<dbReference type="Pfam" id="PF18990">
    <property type="entry name" value="DUF5723"/>
    <property type="match status" value="1"/>
</dbReference>
<feature type="region of interest" description="Disordered" evidence="5">
    <location>
        <begin position="470"/>
        <end position="521"/>
    </location>
</feature>
<gene>
    <name evidence="8" type="ORF">ACFSR8_14285</name>
</gene>
<sequence>MKKTTLLLFFISLSCFVDAQSFIGYLSDNYSGVHGLISNPANIADSRLKLDINLAGASGFAANDYYGINIFDSFKDTYSFNTDPKKTPTNDNNGLGNIDVLGPSVMFSLSEKSSIAVFTRGRFFFNANELNGNSIESLDDEDVADFNINEGNFDFLANAWAEVGITYARVIWDDRQNFLKGGASIKYLKGMGSIYGVGNNVTINYDEDGTDLGGGQTTGSISSTGFINYGRFDEFDNDNYEYEVPDNASGFAFDVGFVYEWRPDYYDYRSGGAFKNERALNKYKLKLGLSITDIGSINYKDGIKEGYNITNTGVSEDEFDNADDIGDFLNNFYTQTDAGVGYDVDLPTALHFNADYNFNGKFYLNLNTDFSVMKKSRKTANRVANNVSLTPRYESKWFGFYLPLTVVEGSGFRIGAGLRAGPLYLGSGSIISAFASDNNRQADVYAGLKIPFFHKDSKDKDGDGILDKYDDCPSKPGPVENNGCPWGDKDKDDVLDNEDKCPDEKGPAENNGCPWTDTDGDGIPDKDDVCVNTPGDAENNGCPKKVIEKVQKDLNEYAKVILFDYGTPVINQESYEVLNDIVKILKEYPNARFMIEGHTDSTSSSGWNQRLSENRANSVLKFLVDNGVNPSRLTAKGYGETKPIAPNDTKEGRALNRRVEINLIKSN</sequence>
<dbReference type="Pfam" id="PF00691">
    <property type="entry name" value="OmpA"/>
    <property type="match status" value="1"/>
</dbReference>
<keyword evidence="3" id="KW-0998">Cell outer membrane</keyword>
<keyword evidence="9" id="KW-1185">Reference proteome</keyword>
<evidence type="ECO:0000256" key="3">
    <source>
        <dbReference type="ARBA" id="ARBA00023237"/>
    </source>
</evidence>
<dbReference type="PANTHER" id="PTHR30329:SF21">
    <property type="entry name" value="LIPOPROTEIN YIAD-RELATED"/>
    <property type="match status" value="1"/>
</dbReference>
<keyword evidence="6" id="KW-0732">Signal</keyword>
<keyword evidence="2 4" id="KW-0472">Membrane</keyword>
<feature type="domain" description="OmpA-like" evidence="7">
    <location>
        <begin position="550"/>
        <end position="667"/>
    </location>
</feature>
<dbReference type="SUPFAM" id="SSF103088">
    <property type="entry name" value="OmpA-like"/>
    <property type="match status" value="1"/>
</dbReference>
<dbReference type="InterPro" id="IPR043781">
    <property type="entry name" value="DUF5723"/>
</dbReference>
<name>A0ABW5TFK0_9FLAO</name>
<comment type="subcellular location">
    <subcellularLocation>
        <location evidence="1">Cell outer membrane</location>
    </subcellularLocation>
</comment>
<dbReference type="InterPro" id="IPR050330">
    <property type="entry name" value="Bact_OuterMem_StrucFunc"/>
</dbReference>
<dbReference type="InterPro" id="IPR036737">
    <property type="entry name" value="OmpA-like_sf"/>
</dbReference>
<evidence type="ECO:0000256" key="6">
    <source>
        <dbReference type="SAM" id="SignalP"/>
    </source>
</evidence>
<dbReference type="InterPro" id="IPR028974">
    <property type="entry name" value="TSP_type-3_rpt"/>
</dbReference>
<dbReference type="InterPro" id="IPR006665">
    <property type="entry name" value="OmpA-like"/>
</dbReference>
<proteinExistence type="predicted"/>
<dbReference type="PROSITE" id="PS51123">
    <property type="entry name" value="OMPA_2"/>
    <property type="match status" value="1"/>
</dbReference>
<dbReference type="PROSITE" id="PS51257">
    <property type="entry name" value="PROKAR_LIPOPROTEIN"/>
    <property type="match status" value="1"/>
</dbReference>
<dbReference type="InterPro" id="IPR006664">
    <property type="entry name" value="OMP_bac"/>
</dbReference>
<evidence type="ECO:0000256" key="1">
    <source>
        <dbReference type="ARBA" id="ARBA00004442"/>
    </source>
</evidence>
<evidence type="ECO:0000256" key="5">
    <source>
        <dbReference type="SAM" id="MobiDB-lite"/>
    </source>
</evidence>
<evidence type="ECO:0000256" key="2">
    <source>
        <dbReference type="ARBA" id="ARBA00023136"/>
    </source>
</evidence>
<dbReference type="Gene3D" id="3.30.1330.60">
    <property type="entry name" value="OmpA-like domain"/>
    <property type="match status" value="1"/>
</dbReference>
<protein>
    <submittedName>
        <fullName evidence="8">DUF5723 family protein</fullName>
    </submittedName>
</protein>
<dbReference type="EMBL" id="JBHULY010000034">
    <property type="protein sequence ID" value="MFD2727388.1"/>
    <property type="molecule type" value="Genomic_DNA"/>
</dbReference>
<organism evidence="8 9">
    <name type="scientific">Hyunsoonleella rubra</name>
    <dbReference type="NCBI Taxonomy" id="1737062"/>
    <lineage>
        <taxon>Bacteria</taxon>
        <taxon>Pseudomonadati</taxon>
        <taxon>Bacteroidota</taxon>
        <taxon>Flavobacteriia</taxon>
        <taxon>Flavobacteriales</taxon>
        <taxon>Flavobacteriaceae</taxon>
    </lineage>
</organism>
<dbReference type="Gene3D" id="4.10.1080.10">
    <property type="entry name" value="TSP type-3 repeat"/>
    <property type="match status" value="1"/>
</dbReference>
<evidence type="ECO:0000256" key="4">
    <source>
        <dbReference type="PROSITE-ProRule" id="PRU00473"/>
    </source>
</evidence>
<dbReference type="PANTHER" id="PTHR30329">
    <property type="entry name" value="STATOR ELEMENT OF FLAGELLAR MOTOR COMPLEX"/>
    <property type="match status" value="1"/>
</dbReference>
<feature type="chain" id="PRO_5045065103" evidence="6">
    <location>
        <begin position="20"/>
        <end position="667"/>
    </location>
</feature>